<evidence type="ECO:0000256" key="5">
    <source>
        <dbReference type="ARBA" id="ARBA00022801"/>
    </source>
</evidence>
<evidence type="ECO:0000256" key="2">
    <source>
        <dbReference type="ARBA" id="ARBA00022649"/>
    </source>
</evidence>
<dbReference type="InterPro" id="IPR002716">
    <property type="entry name" value="PIN_dom"/>
</dbReference>
<keyword evidence="2" id="KW-1277">Toxin-antitoxin system</keyword>
<evidence type="ECO:0000256" key="4">
    <source>
        <dbReference type="ARBA" id="ARBA00022723"/>
    </source>
</evidence>
<keyword evidence="4" id="KW-0479">Metal-binding</keyword>
<evidence type="ECO:0000259" key="8">
    <source>
        <dbReference type="Pfam" id="PF01850"/>
    </source>
</evidence>
<dbReference type="OrthoDB" id="9800524at2"/>
<evidence type="ECO:0000256" key="6">
    <source>
        <dbReference type="ARBA" id="ARBA00022842"/>
    </source>
</evidence>
<name>W6M0X9_9GAMM</name>
<evidence type="ECO:0000256" key="1">
    <source>
        <dbReference type="ARBA" id="ARBA00001946"/>
    </source>
</evidence>
<dbReference type="EMBL" id="CBTJ020000002">
    <property type="protein sequence ID" value="CDI01052.1"/>
    <property type="molecule type" value="Genomic_DNA"/>
</dbReference>
<dbReference type="Gene3D" id="3.40.50.1010">
    <property type="entry name" value="5'-nuclease"/>
    <property type="match status" value="1"/>
</dbReference>
<dbReference type="InterPro" id="IPR050556">
    <property type="entry name" value="Type_II_TA_system_RNase"/>
</dbReference>
<keyword evidence="10" id="KW-1185">Reference proteome</keyword>
<gene>
    <name evidence="9" type="ORF">BN873_100064</name>
</gene>
<dbReference type="AlphaFoldDB" id="W6M0X9"/>
<keyword evidence="3" id="KW-0540">Nuclease</keyword>
<dbReference type="Pfam" id="PF01850">
    <property type="entry name" value="PIN"/>
    <property type="match status" value="1"/>
</dbReference>
<dbReference type="GO" id="GO:0016787">
    <property type="term" value="F:hydrolase activity"/>
    <property type="evidence" value="ECO:0007669"/>
    <property type="project" value="UniProtKB-KW"/>
</dbReference>
<comment type="similarity">
    <text evidence="7">Belongs to the PINc/VapC protein family.</text>
</comment>
<dbReference type="STRING" id="1400863.BN873_100064"/>
<reference evidence="9" key="2">
    <citation type="submission" date="2014-03" db="EMBL/GenBank/DDBJ databases">
        <title>Candidatus Competibacter-lineage genomes retrieved from metagenomes reveal functional metabolic diversity.</title>
        <authorList>
            <person name="McIlroy S.J."/>
            <person name="Albertsen M."/>
            <person name="Andresen E.K."/>
            <person name="Saunders A.M."/>
            <person name="Kristiansen R."/>
            <person name="Stokholm-Bjerregaard M."/>
            <person name="Nielsen K.L."/>
            <person name="Nielsen P.H."/>
        </authorList>
    </citation>
    <scope>NUCLEOTIDE SEQUENCE</scope>
    <source>
        <strain evidence="9">Run_A_D11</strain>
    </source>
</reference>
<dbReference type="SUPFAM" id="SSF88723">
    <property type="entry name" value="PIN domain-like"/>
    <property type="match status" value="1"/>
</dbReference>
<evidence type="ECO:0000313" key="10">
    <source>
        <dbReference type="Proteomes" id="UP000035760"/>
    </source>
</evidence>
<protein>
    <recommendedName>
        <fullName evidence="8">PIN domain-containing protein</fullName>
    </recommendedName>
</protein>
<dbReference type="RefSeq" id="WP_048670184.1">
    <property type="nucleotide sequence ID" value="NZ_CBTJ020000002.1"/>
</dbReference>
<comment type="cofactor">
    <cofactor evidence="1">
        <name>Mg(2+)</name>
        <dbReference type="ChEBI" id="CHEBI:18420"/>
    </cofactor>
</comment>
<comment type="caution">
    <text evidence="9">The sequence shown here is derived from an EMBL/GenBank/DDBJ whole genome shotgun (WGS) entry which is preliminary data.</text>
</comment>
<dbReference type="GO" id="GO:0004518">
    <property type="term" value="F:nuclease activity"/>
    <property type="evidence" value="ECO:0007669"/>
    <property type="project" value="UniProtKB-KW"/>
</dbReference>
<organism evidence="9 10">
    <name type="scientific">Candidatus Competibacter denitrificans Run_A_D11</name>
    <dbReference type="NCBI Taxonomy" id="1400863"/>
    <lineage>
        <taxon>Bacteria</taxon>
        <taxon>Pseudomonadati</taxon>
        <taxon>Pseudomonadota</taxon>
        <taxon>Gammaproteobacteria</taxon>
        <taxon>Candidatus Competibacteraceae</taxon>
        <taxon>Candidatus Competibacter</taxon>
    </lineage>
</organism>
<keyword evidence="6" id="KW-0460">Magnesium</keyword>
<feature type="domain" description="PIN" evidence="8">
    <location>
        <begin position="4"/>
        <end position="121"/>
    </location>
</feature>
<accession>W6M0X9</accession>
<dbReference type="PANTHER" id="PTHR33653:SF1">
    <property type="entry name" value="RIBONUCLEASE VAPC2"/>
    <property type="match status" value="1"/>
</dbReference>
<evidence type="ECO:0000256" key="3">
    <source>
        <dbReference type="ARBA" id="ARBA00022722"/>
    </source>
</evidence>
<sequence>MKTYLVDTNVLLDVIGADAHFGCLSRDCLIRCGNEGILVINPVIYAEVSAVVESLEELDTLLSGTLFRHDPLPWPAAFLAGRAFRQYRARGGSRTRVLAGFLIGAHAATENMILITRDRGYATYFQVAIEDPTENKNGSEV</sequence>
<dbReference type="PANTHER" id="PTHR33653">
    <property type="entry name" value="RIBONUCLEASE VAPC2"/>
    <property type="match status" value="1"/>
</dbReference>
<reference evidence="9" key="1">
    <citation type="submission" date="2013-07" db="EMBL/GenBank/DDBJ databases">
        <authorList>
            <person name="McIlroy S."/>
        </authorList>
    </citation>
    <scope>NUCLEOTIDE SEQUENCE [LARGE SCALE GENOMIC DNA]</scope>
    <source>
        <strain evidence="9">Run_A_D11</strain>
    </source>
</reference>
<dbReference type="Proteomes" id="UP000035760">
    <property type="component" value="Unassembled WGS sequence"/>
</dbReference>
<keyword evidence="5" id="KW-0378">Hydrolase</keyword>
<dbReference type="InterPro" id="IPR029060">
    <property type="entry name" value="PIN-like_dom_sf"/>
</dbReference>
<dbReference type="GO" id="GO:0046872">
    <property type="term" value="F:metal ion binding"/>
    <property type="evidence" value="ECO:0007669"/>
    <property type="project" value="UniProtKB-KW"/>
</dbReference>
<evidence type="ECO:0000256" key="7">
    <source>
        <dbReference type="ARBA" id="ARBA00038093"/>
    </source>
</evidence>
<evidence type="ECO:0000313" key="9">
    <source>
        <dbReference type="EMBL" id="CDI01052.1"/>
    </source>
</evidence>
<proteinExistence type="inferred from homology"/>